<reference evidence="2" key="2">
    <citation type="submission" date="2022-06" db="EMBL/GenBank/DDBJ databases">
        <title>Isolation of gut microbiota from human fecal samples.</title>
        <authorList>
            <person name="Pamer E.G."/>
            <person name="Barat B."/>
            <person name="Waligurski E."/>
            <person name="Medina S."/>
            <person name="Paddock L."/>
            <person name="Mostad J."/>
        </authorList>
    </citation>
    <scope>NUCLEOTIDE SEQUENCE</scope>
    <source>
        <strain evidence="2">DFI.6.24</strain>
    </source>
</reference>
<dbReference type="EMBL" id="JANGBO010000014">
    <property type="protein sequence ID" value="MCQ5062504.1"/>
    <property type="molecule type" value="Genomic_DNA"/>
</dbReference>
<evidence type="ECO:0000313" key="3">
    <source>
        <dbReference type="Proteomes" id="UP001204814"/>
    </source>
</evidence>
<sequence>MSFFNQTEDTIIDILNSKNIDRISMAGIIGTLRQENLSENSFLNFIRNKENLSIEDCTEQIWHMRGY</sequence>
<organism evidence="2 3">
    <name type="scientific">Faecalibacillus intestinalis</name>
    <dbReference type="NCBI Taxonomy" id="1982626"/>
    <lineage>
        <taxon>Bacteria</taxon>
        <taxon>Bacillati</taxon>
        <taxon>Bacillota</taxon>
        <taxon>Erysipelotrichia</taxon>
        <taxon>Erysipelotrichales</taxon>
        <taxon>Coprobacillaceae</taxon>
        <taxon>Faecalibacillus</taxon>
    </lineage>
</organism>
<name>A0AAP2UIV3_9FIRM</name>
<dbReference type="RefSeq" id="WP_117347794.1">
    <property type="nucleotide sequence ID" value="NZ_AP031432.1"/>
</dbReference>
<evidence type="ECO:0000313" key="2">
    <source>
        <dbReference type="EMBL" id="MCQ5062504.1"/>
    </source>
</evidence>
<evidence type="ECO:0000313" key="1">
    <source>
        <dbReference type="EMBL" id="MCB8562635.1"/>
    </source>
</evidence>
<dbReference type="Proteomes" id="UP001204814">
    <property type="component" value="Unassembled WGS sequence"/>
</dbReference>
<reference evidence="1" key="1">
    <citation type="submission" date="2021-10" db="EMBL/GenBank/DDBJ databases">
        <title>Collection of gut derived symbiotic bacterial strains cultured from healthy donors.</title>
        <authorList>
            <person name="Lin H."/>
            <person name="Littmann E."/>
            <person name="Kohout C."/>
            <person name="Pamer E.G."/>
        </authorList>
    </citation>
    <scope>NUCLEOTIDE SEQUENCE</scope>
    <source>
        <strain evidence="1">DFI.5.2</strain>
    </source>
</reference>
<protein>
    <submittedName>
        <fullName evidence="2">Uncharacterized protein</fullName>
    </submittedName>
</protein>
<comment type="caution">
    <text evidence="2">The sequence shown here is derived from an EMBL/GenBank/DDBJ whole genome shotgun (WGS) entry which is preliminary data.</text>
</comment>
<accession>A0AAP2UIV3</accession>
<proteinExistence type="predicted"/>
<gene>
    <name evidence="1" type="ORF">LJD74_11610</name>
    <name evidence="2" type="ORF">NE542_11830</name>
</gene>
<dbReference type="AlphaFoldDB" id="A0AAP2UIV3"/>
<dbReference type="Proteomes" id="UP001197827">
    <property type="component" value="Unassembled WGS sequence"/>
</dbReference>
<dbReference type="EMBL" id="JAJDKQ010000026">
    <property type="protein sequence ID" value="MCB8562635.1"/>
    <property type="molecule type" value="Genomic_DNA"/>
</dbReference>